<protein>
    <submittedName>
        <fullName evidence="1">Uncharacterized protein</fullName>
    </submittedName>
</protein>
<dbReference type="AlphaFoldDB" id="A0A0A9XEG1"/>
<reference evidence="1" key="1">
    <citation type="journal article" date="2014" name="PLoS ONE">
        <title>Transcriptome-Based Identification of ABC Transporters in the Western Tarnished Plant Bug Lygus hesperus.</title>
        <authorList>
            <person name="Hull J.J."/>
            <person name="Chaney K."/>
            <person name="Geib S.M."/>
            <person name="Fabrick J.A."/>
            <person name="Brent C.S."/>
            <person name="Walsh D."/>
            <person name="Lavine L.C."/>
        </authorList>
    </citation>
    <scope>NUCLEOTIDE SEQUENCE</scope>
</reference>
<proteinExistence type="predicted"/>
<dbReference type="EMBL" id="GBHO01026431">
    <property type="protein sequence ID" value="JAG17173.1"/>
    <property type="molecule type" value="Transcribed_RNA"/>
</dbReference>
<gene>
    <name evidence="1" type="ORF">CM83_104880</name>
</gene>
<name>A0A0A9XEG1_LYGHE</name>
<accession>A0A0A9XEG1</accession>
<feature type="non-terminal residue" evidence="1">
    <location>
        <position position="1"/>
    </location>
</feature>
<evidence type="ECO:0000313" key="1">
    <source>
        <dbReference type="EMBL" id="JAG17173.1"/>
    </source>
</evidence>
<organism evidence="1">
    <name type="scientific">Lygus hesperus</name>
    <name type="common">Western plant bug</name>
    <dbReference type="NCBI Taxonomy" id="30085"/>
    <lineage>
        <taxon>Eukaryota</taxon>
        <taxon>Metazoa</taxon>
        <taxon>Ecdysozoa</taxon>
        <taxon>Arthropoda</taxon>
        <taxon>Hexapoda</taxon>
        <taxon>Insecta</taxon>
        <taxon>Pterygota</taxon>
        <taxon>Neoptera</taxon>
        <taxon>Paraneoptera</taxon>
        <taxon>Hemiptera</taxon>
        <taxon>Heteroptera</taxon>
        <taxon>Panheteroptera</taxon>
        <taxon>Cimicomorpha</taxon>
        <taxon>Miridae</taxon>
        <taxon>Mirini</taxon>
        <taxon>Lygus</taxon>
    </lineage>
</organism>
<reference evidence="1" key="2">
    <citation type="submission" date="2014-07" db="EMBL/GenBank/DDBJ databases">
        <authorList>
            <person name="Hull J."/>
        </authorList>
    </citation>
    <scope>NUCLEOTIDE SEQUENCE</scope>
</reference>
<sequence>VVLTAVPIFEVDVAHPPIEFSIPSISCESIFFPTAKFNYNFKKGNYDAMISHLSGIDWGPVLGQPIEEAVDEFYRIIRMAIELYVPKVAEFSSSFPKWFDTELISLVRQKRMVHARYKGGGSIEDYQ</sequence>
<feature type="non-terminal residue" evidence="1">
    <location>
        <position position="127"/>
    </location>
</feature>